<name>M1HVJ6_PBCVI</name>
<keyword evidence="2" id="KW-0540">Nuclease</keyword>
<protein>
    <submittedName>
        <fullName evidence="2">GIY-YIG catalytic domain-containing endonuclease</fullName>
    </submittedName>
</protein>
<evidence type="ECO:0000259" key="1">
    <source>
        <dbReference type="SMART" id="SM00496"/>
    </source>
</evidence>
<dbReference type="InterPro" id="IPR035901">
    <property type="entry name" value="GIY-YIG_endonuc_sf"/>
</dbReference>
<dbReference type="GO" id="GO:0004519">
    <property type="term" value="F:endonuclease activity"/>
    <property type="evidence" value="ECO:0007669"/>
    <property type="project" value="UniProtKB-KW"/>
</dbReference>
<dbReference type="GO" id="GO:0003677">
    <property type="term" value="F:DNA binding"/>
    <property type="evidence" value="ECO:0007669"/>
    <property type="project" value="InterPro"/>
</dbReference>
<gene>
    <name evidence="2" type="primary">IL-3A_047L</name>
    <name evidence="2" type="ORF">PBCVIL3A_047L</name>
</gene>
<evidence type="ECO:0000313" key="3">
    <source>
        <dbReference type="Proteomes" id="UP000247091"/>
    </source>
</evidence>
<dbReference type="SUPFAM" id="SSF64496">
    <property type="entry name" value="DNA-binding domain of intron-encoded endonucleases"/>
    <property type="match status" value="1"/>
</dbReference>
<dbReference type="Pfam" id="PF07460">
    <property type="entry name" value="NUMOD3"/>
    <property type="match status" value="2"/>
</dbReference>
<dbReference type="Proteomes" id="UP000247091">
    <property type="component" value="Segment"/>
</dbReference>
<dbReference type="SMART" id="SM00496">
    <property type="entry name" value="IENR2"/>
    <property type="match status" value="4"/>
</dbReference>
<keyword evidence="2" id="KW-0378">Hydrolase</keyword>
<dbReference type="SUPFAM" id="SSF82771">
    <property type="entry name" value="GIY-YIG endonuclease"/>
    <property type="match status" value="1"/>
</dbReference>
<evidence type="ECO:0000313" key="2">
    <source>
        <dbReference type="EMBL" id="AGE53746.1"/>
    </source>
</evidence>
<feature type="domain" description="Nuclease associated modular" evidence="1">
    <location>
        <begin position="128"/>
        <end position="144"/>
    </location>
</feature>
<feature type="domain" description="Nuclease associated modular" evidence="1">
    <location>
        <begin position="162"/>
        <end position="178"/>
    </location>
</feature>
<feature type="domain" description="Nuclease associated modular" evidence="1">
    <location>
        <begin position="94"/>
        <end position="110"/>
    </location>
</feature>
<proteinExistence type="predicted"/>
<organismHost>
    <name type="scientific">Chlorella</name>
    <dbReference type="NCBI Taxonomy" id="3071"/>
</organismHost>
<sequence length="245" mass="27927">MSNGYIYKLVSPSGKIYFGQTIQEPHDRFRPYKRCKGTNKYFTNALIKYGFDSFEIYVYKVPCFMLNYLERILIDNNNSTDRLYGYNSRAGGGSHGTISDEQKKAISIANTGKIVSEDTRERIRIKATGRVSSSDTKMKLSLLNKGENNSMFGKKGEAHPKYGKKANEETKNKLSLANRGENNSNYGKFGYLNPNSKKVYVYGNLYASCIEASKYLNFLYPNKNDNFINTWTRSTTHPEIFLAGF</sequence>
<keyword evidence="2" id="KW-0255">Endonuclease</keyword>
<dbReference type="EMBL" id="JX997169">
    <property type="protein sequence ID" value="AGE53746.1"/>
    <property type="molecule type" value="Genomic_DNA"/>
</dbReference>
<organism evidence="2 3">
    <name type="scientific">Paramecium bursaria Chlorella virus IL3A</name>
    <name type="common">PBCV-IL3A</name>
    <dbReference type="NCBI Taxonomy" id="46019"/>
    <lineage>
        <taxon>Viruses</taxon>
        <taxon>Varidnaviria</taxon>
        <taxon>Bamfordvirae</taxon>
        <taxon>Nucleocytoviricota</taxon>
        <taxon>Megaviricetes</taxon>
        <taxon>Algavirales</taxon>
        <taxon>Phycodnaviridae</taxon>
        <taxon>Chlorovirus</taxon>
        <taxon>Chlorovirus illinoense</taxon>
    </lineage>
</organism>
<accession>M1HVJ6</accession>
<feature type="domain" description="Nuclease associated modular" evidence="1">
    <location>
        <begin position="111"/>
        <end position="127"/>
    </location>
</feature>
<reference evidence="2 3" key="1">
    <citation type="submission" date="2012-10" db="EMBL/GenBank/DDBJ databases">
        <title>Towards defining the chloroviruses: a genomic journey through a genus of large DNA viruses.</title>
        <authorList>
            <person name="Jeanniard A."/>
            <person name="Dunigan D.D."/>
            <person name="Gurnon J.R."/>
            <person name="Agarkova I."/>
            <person name="Kang M."/>
            <person name="Vitek J."/>
            <person name="Duncan G."/>
            <person name="McClung O.W."/>
            <person name="Larsen M."/>
            <person name="Claverie J.-M."/>
            <person name="Van Etten J.L."/>
            <person name="Blanc G."/>
        </authorList>
    </citation>
    <scope>NUCLEOTIDE SEQUENCE [LARGE SCALE GENOMIC DNA]</scope>
</reference>
<dbReference type="InterPro" id="IPR003611">
    <property type="entry name" value="NUMOD3"/>
</dbReference>